<dbReference type="InterPro" id="IPR000073">
    <property type="entry name" value="AB_hydrolase_1"/>
</dbReference>
<dbReference type="RefSeq" id="WP_344312393.1">
    <property type="nucleotide sequence ID" value="NZ_BAAANY010000018.1"/>
</dbReference>
<keyword evidence="3" id="KW-1185">Reference proteome</keyword>
<dbReference type="Pfam" id="PF00561">
    <property type="entry name" value="Abhydrolase_1"/>
    <property type="match status" value="1"/>
</dbReference>
<dbReference type="SUPFAM" id="SSF53474">
    <property type="entry name" value="alpha/beta-Hydrolases"/>
    <property type="match status" value="1"/>
</dbReference>
<dbReference type="InterPro" id="IPR050266">
    <property type="entry name" value="AB_hydrolase_sf"/>
</dbReference>
<sequence length="306" mass="33042">MRVRTVRTDDGARLHVDITGDPDGAVTVVFAHGWTLRAQSWTPVLRSLRSLAHDEDVGGTRFVRYDQRGHGQSTWGNTSPVTVDRLGEDLYAVLEAVAPTGPVVLAGMSMGGMTVMALAAAHPSYIQERVTGVVLVSTAAGGLADRHPRRGRFAHLARNLPAPLLAVGQRYPGGIDRARRLLPPKYRIHQRQLQRVGFGPAAPASAVRACAEMIHATPARTIVDLYPALLAYDNRSQLIALAGAQVAVVVGRNDVLTPVRHSRELADSIPSATLHVEPDTGHMLMMERPHVVAAPIRKMVYGTVKT</sequence>
<comment type="caution">
    <text evidence="2">The sequence shown here is derived from an EMBL/GenBank/DDBJ whole genome shotgun (WGS) entry which is preliminary data.</text>
</comment>
<reference evidence="2 3" key="1">
    <citation type="journal article" date="2019" name="Int. J. Syst. Evol. Microbiol.">
        <title>The Global Catalogue of Microorganisms (GCM) 10K type strain sequencing project: providing services to taxonomists for standard genome sequencing and annotation.</title>
        <authorList>
            <consortium name="The Broad Institute Genomics Platform"/>
            <consortium name="The Broad Institute Genome Sequencing Center for Infectious Disease"/>
            <person name="Wu L."/>
            <person name="Ma J."/>
        </authorList>
    </citation>
    <scope>NUCLEOTIDE SEQUENCE [LARGE SCALE GENOMIC DNA]</scope>
    <source>
        <strain evidence="2 3">JCM 14718</strain>
    </source>
</reference>
<accession>A0ABN2HND6</accession>
<evidence type="ECO:0000313" key="3">
    <source>
        <dbReference type="Proteomes" id="UP001500618"/>
    </source>
</evidence>
<evidence type="ECO:0000259" key="1">
    <source>
        <dbReference type="Pfam" id="PF00561"/>
    </source>
</evidence>
<organism evidence="2 3">
    <name type="scientific">Fodinicola feengrottensis</name>
    <dbReference type="NCBI Taxonomy" id="435914"/>
    <lineage>
        <taxon>Bacteria</taxon>
        <taxon>Bacillati</taxon>
        <taxon>Actinomycetota</taxon>
        <taxon>Actinomycetes</taxon>
        <taxon>Mycobacteriales</taxon>
        <taxon>Fodinicola</taxon>
    </lineage>
</organism>
<proteinExistence type="predicted"/>
<name>A0ABN2HND6_9ACTN</name>
<dbReference type="PANTHER" id="PTHR43798">
    <property type="entry name" value="MONOACYLGLYCEROL LIPASE"/>
    <property type="match status" value="1"/>
</dbReference>
<protein>
    <recommendedName>
        <fullName evidence="1">AB hydrolase-1 domain-containing protein</fullName>
    </recommendedName>
</protein>
<dbReference type="EMBL" id="BAAANY010000018">
    <property type="protein sequence ID" value="GAA1690737.1"/>
    <property type="molecule type" value="Genomic_DNA"/>
</dbReference>
<gene>
    <name evidence="2" type="ORF">GCM10009765_45280</name>
</gene>
<evidence type="ECO:0000313" key="2">
    <source>
        <dbReference type="EMBL" id="GAA1690737.1"/>
    </source>
</evidence>
<dbReference type="PANTHER" id="PTHR43798:SF33">
    <property type="entry name" value="HYDROLASE, PUTATIVE (AFU_ORTHOLOGUE AFUA_2G14860)-RELATED"/>
    <property type="match status" value="1"/>
</dbReference>
<dbReference type="Gene3D" id="3.40.50.1820">
    <property type="entry name" value="alpha/beta hydrolase"/>
    <property type="match status" value="1"/>
</dbReference>
<dbReference type="Proteomes" id="UP001500618">
    <property type="component" value="Unassembled WGS sequence"/>
</dbReference>
<feature type="domain" description="AB hydrolase-1" evidence="1">
    <location>
        <begin position="27"/>
        <end position="289"/>
    </location>
</feature>
<dbReference type="InterPro" id="IPR029058">
    <property type="entry name" value="AB_hydrolase_fold"/>
</dbReference>